<keyword evidence="4" id="KW-0963">Cytoplasm</keyword>
<dbReference type="PROSITE" id="PS00738">
    <property type="entry name" value="ADOHCYASE_1"/>
    <property type="match status" value="1"/>
</dbReference>
<evidence type="ECO:0000256" key="3">
    <source>
        <dbReference type="ARBA" id="ARBA00023027"/>
    </source>
</evidence>
<dbReference type="SMART" id="SM00997">
    <property type="entry name" value="AdoHcyase_NAD"/>
    <property type="match status" value="1"/>
</dbReference>
<comment type="cofactor">
    <cofactor evidence="4 5">
        <name>NAD(+)</name>
        <dbReference type="ChEBI" id="CHEBI:57540"/>
    </cofactor>
    <text evidence="4 5">Binds 1 NAD(+) per subunit.</text>
</comment>
<evidence type="ECO:0000259" key="7">
    <source>
        <dbReference type="SMART" id="SM00997"/>
    </source>
</evidence>
<dbReference type="InterPro" id="IPR036291">
    <property type="entry name" value="NAD(P)-bd_dom_sf"/>
</dbReference>
<dbReference type="InterPro" id="IPR015878">
    <property type="entry name" value="Ado_hCys_hydrolase_NAD-bd"/>
</dbReference>
<dbReference type="RefSeq" id="WP_399645509.1">
    <property type="nucleotide sequence ID" value="NZ_JBITYG010000002.1"/>
</dbReference>
<dbReference type="NCBIfam" id="NF004005">
    <property type="entry name" value="PRK05476.2-3"/>
    <property type="match status" value="1"/>
</dbReference>
<keyword evidence="2 4" id="KW-0554">One-carbon metabolism</keyword>
<comment type="pathway">
    <text evidence="4 5">Amino-acid biosynthesis; L-homocysteine biosynthesis; L-homocysteine from S-adenosyl-L-homocysteine: step 1/1.</text>
</comment>
<evidence type="ECO:0000256" key="4">
    <source>
        <dbReference type="HAMAP-Rule" id="MF_00563"/>
    </source>
</evidence>
<evidence type="ECO:0000256" key="2">
    <source>
        <dbReference type="ARBA" id="ARBA00022563"/>
    </source>
</evidence>
<dbReference type="SUPFAM" id="SSF51735">
    <property type="entry name" value="NAD(P)-binding Rossmann-fold domains"/>
    <property type="match status" value="1"/>
</dbReference>
<keyword evidence="3 4" id="KW-0520">NAD</keyword>
<reference evidence="8 9" key="1">
    <citation type="submission" date="2024-10" db="EMBL/GenBank/DDBJ databases">
        <title>The Natural Products Discovery Center: Release of the First 8490 Sequenced Strains for Exploring Actinobacteria Biosynthetic Diversity.</title>
        <authorList>
            <person name="Kalkreuter E."/>
            <person name="Kautsar S.A."/>
            <person name="Yang D."/>
            <person name="Bader C.D."/>
            <person name="Teijaro C.N."/>
            <person name="Fluegel L."/>
            <person name="Davis C.M."/>
            <person name="Simpson J.R."/>
            <person name="Lauterbach L."/>
            <person name="Steele A.D."/>
            <person name="Gui C."/>
            <person name="Meng S."/>
            <person name="Li G."/>
            <person name="Viehrig K."/>
            <person name="Ye F."/>
            <person name="Su P."/>
            <person name="Kiefer A.F."/>
            <person name="Nichols A."/>
            <person name="Cepeda A.J."/>
            <person name="Yan W."/>
            <person name="Fan B."/>
            <person name="Jiang Y."/>
            <person name="Adhikari A."/>
            <person name="Zheng C.-J."/>
            <person name="Schuster L."/>
            <person name="Cowan T.M."/>
            <person name="Smanski M.J."/>
            <person name="Chevrette M.G."/>
            <person name="De Carvalho L.P.S."/>
            <person name="Shen B."/>
        </authorList>
    </citation>
    <scope>NUCLEOTIDE SEQUENCE [LARGE SCALE GENOMIC DNA]</scope>
    <source>
        <strain evidence="8 9">NPDC053399</strain>
    </source>
</reference>
<dbReference type="PANTHER" id="PTHR23420:SF0">
    <property type="entry name" value="ADENOSYLHOMOCYSTEINASE"/>
    <property type="match status" value="1"/>
</dbReference>
<evidence type="ECO:0000313" key="9">
    <source>
        <dbReference type="Proteomes" id="UP001614394"/>
    </source>
</evidence>
<dbReference type="SMART" id="SM00996">
    <property type="entry name" value="AdoHcyase"/>
    <property type="match status" value="1"/>
</dbReference>
<feature type="binding site" evidence="4">
    <location>
        <position position="398"/>
    </location>
    <ligand>
        <name>NAD(+)</name>
        <dbReference type="ChEBI" id="CHEBI:57540"/>
    </ligand>
</feature>
<feature type="binding site" evidence="4">
    <location>
        <position position="207"/>
    </location>
    <ligand>
        <name>substrate</name>
    </ligand>
</feature>
<feature type="binding site" evidence="4">
    <location>
        <position position="294"/>
    </location>
    <ligand>
        <name>NAD(+)</name>
        <dbReference type="ChEBI" id="CHEBI:57540"/>
    </ligand>
</feature>
<keyword evidence="4 5" id="KW-0378">Hydrolase</keyword>
<dbReference type="Pfam" id="PF00670">
    <property type="entry name" value="AdoHcyase_NAD"/>
    <property type="match status" value="1"/>
</dbReference>
<dbReference type="InterPro" id="IPR042172">
    <property type="entry name" value="Adenosylhomocyst_ase-like_sf"/>
</dbReference>
<dbReference type="EC" id="3.13.2.1" evidence="4"/>
<proteinExistence type="inferred from homology"/>
<comment type="similarity">
    <text evidence="1 4 6">Belongs to the adenosylhomocysteinase family.</text>
</comment>
<sequence>MPSLTAADFKVADLSLAAFGRKEITLAEHEMPGLMSIRAEYAAARPLAGARITGSLHMTIQTAVLIETLVALGADVRWASCNIFSTQDHAAAAIAVGPTGTPENPQGTPVFAWKGESLEEYWWCTEQALTWPNTPTGGPNMILDDGGDATLLVHKGVEFEKAGAVPEPVAGDTEEYGYILKLLKRTLGEDAQKWTQVASEIRGVTEETTTGVHRLYEMHQAGALLFPAINVNDAVTKSKFDNKYGCRHSLIDGINRATDVLIGGKVAVVLGYGDVGKGCAESLRGQGARVVITEIDPICALQAAMDGYQVATLEDVVAEGDIFITTTGNKDIILSQDMAKMKHQAIVGNIGHFDNEIDIAGLANIPGIVKDEVKPQVHTWTFPDGKVLIMLSEGRLLNLGNATGHPSFVMSNSFADQTLAQIELFTKQSEYPTGVYVLPKHLDEKVARLHLDALGVRLTTLRPEQAAYIGVPVEGPYKADHYRY</sequence>
<feature type="binding site" evidence="4">
    <location>
        <position position="329"/>
    </location>
    <ligand>
        <name>NAD(+)</name>
        <dbReference type="ChEBI" id="CHEBI:57540"/>
    </ligand>
</feature>
<protein>
    <recommendedName>
        <fullName evidence="4">Adenosylhomocysteinase</fullName>
        <ecNumber evidence="4">3.13.2.1</ecNumber>
    </recommendedName>
    <alternativeName>
        <fullName evidence="4">S-adenosyl-L-homocysteine hydrolase</fullName>
        <shortName evidence="4">AdoHcyase</shortName>
    </alternativeName>
</protein>
<keyword evidence="9" id="KW-1185">Reference proteome</keyword>
<comment type="caution">
    <text evidence="8">The sequence shown here is derived from an EMBL/GenBank/DDBJ whole genome shotgun (WGS) entry which is preliminary data.</text>
</comment>
<dbReference type="InterPro" id="IPR020082">
    <property type="entry name" value="S-Ado-L-homoCys_hydrolase_CS"/>
</dbReference>
<organism evidence="8 9">
    <name type="scientific">Streptomyces fildesensis</name>
    <dbReference type="NCBI Taxonomy" id="375757"/>
    <lineage>
        <taxon>Bacteria</taxon>
        <taxon>Bacillati</taxon>
        <taxon>Actinomycetota</taxon>
        <taxon>Actinomycetes</taxon>
        <taxon>Kitasatosporales</taxon>
        <taxon>Streptomycetaceae</taxon>
        <taxon>Streptomyces</taxon>
    </lineage>
</organism>
<dbReference type="SUPFAM" id="SSF52283">
    <property type="entry name" value="Formate/glycerate dehydrogenase catalytic domain-like"/>
    <property type="match status" value="1"/>
</dbReference>
<dbReference type="Proteomes" id="UP001614394">
    <property type="component" value="Unassembled WGS sequence"/>
</dbReference>
<feature type="binding site" evidence="4">
    <location>
        <position position="237"/>
    </location>
    <ligand>
        <name>substrate</name>
    </ligand>
</feature>
<dbReference type="PANTHER" id="PTHR23420">
    <property type="entry name" value="ADENOSYLHOMOCYSTEINASE"/>
    <property type="match status" value="1"/>
</dbReference>
<dbReference type="CDD" id="cd00401">
    <property type="entry name" value="SAHH"/>
    <property type="match status" value="1"/>
</dbReference>
<evidence type="ECO:0000256" key="1">
    <source>
        <dbReference type="ARBA" id="ARBA00007122"/>
    </source>
</evidence>
<dbReference type="EMBL" id="JBITYG010000002">
    <property type="protein sequence ID" value="MFI9100383.1"/>
    <property type="molecule type" value="Genomic_DNA"/>
</dbReference>
<feature type="binding site" evidence="4">
    <location>
        <position position="241"/>
    </location>
    <ligand>
        <name>substrate</name>
    </ligand>
</feature>
<accession>A0ABW8C2R0</accession>
<dbReference type="InterPro" id="IPR000043">
    <property type="entry name" value="Adenosylhomocysteinase-like"/>
</dbReference>
<feature type="binding site" evidence="4">
    <location>
        <position position="242"/>
    </location>
    <ligand>
        <name>NAD(+)</name>
        <dbReference type="ChEBI" id="CHEBI:57540"/>
    </ligand>
</feature>
<feature type="binding site" evidence="4">
    <location>
        <begin position="271"/>
        <end position="276"/>
    </location>
    <ligand>
        <name>NAD(+)</name>
        <dbReference type="ChEBI" id="CHEBI:57540"/>
    </ligand>
</feature>
<dbReference type="NCBIfam" id="TIGR00936">
    <property type="entry name" value="ahcY"/>
    <property type="match status" value="1"/>
</dbReference>
<evidence type="ECO:0000313" key="8">
    <source>
        <dbReference type="EMBL" id="MFI9100383.1"/>
    </source>
</evidence>
<dbReference type="HAMAP" id="MF_00563">
    <property type="entry name" value="AdoHcyase"/>
    <property type="match status" value="1"/>
</dbReference>
<comment type="subcellular location">
    <subcellularLocation>
        <location evidence="4">Cytoplasm</location>
    </subcellularLocation>
</comment>
<comment type="function">
    <text evidence="4">May play a key role in the regulation of the intracellular concentration of adenosylhomocysteine.</text>
</comment>
<dbReference type="PROSITE" id="PS00739">
    <property type="entry name" value="ADOHCYASE_2"/>
    <property type="match status" value="1"/>
</dbReference>
<dbReference type="PIRSF" id="PIRSF001109">
    <property type="entry name" value="Ad_hcy_hydrolase"/>
    <property type="match status" value="1"/>
</dbReference>
<evidence type="ECO:0000256" key="5">
    <source>
        <dbReference type="RuleBase" id="RU000548"/>
    </source>
</evidence>
<feature type="binding site" evidence="4">
    <location>
        <position position="145"/>
    </location>
    <ligand>
        <name>substrate</name>
    </ligand>
</feature>
<dbReference type="Pfam" id="PF05221">
    <property type="entry name" value="AdoHcyase"/>
    <property type="match status" value="1"/>
</dbReference>
<feature type="binding site" evidence="4">
    <location>
        <begin position="208"/>
        <end position="210"/>
    </location>
    <ligand>
        <name>NAD(+)</name>
        <dbReference type="ChEBI" id="CHEBI:57540"/>
    </ligand>
</feature>
<dbReference type="Gene3D" id="3.40.50.1480">
    <property type="entry name" value="Adenosylhomocysteinase-like"/>
    <property type="match status" value="1"/>
</dbReference>
<evidence type="ECO:0000256" key="6">
    <source>
        <dbReference type="RuleBase" id="RU004166"/>
    </source>
</evidence>
<gene>
    <name evidence="4 8" type="primary">ahcY</name>
    <name evidence="8" type="ORF">ACIGXA_07640</name>
</gene>
<name>A0ABW8C2R0_9ACTN</name>
<comment type="catalytic activity">
    <reaction evidence="4 5">
        <text>S-adenosyl-L-homocysteine + H2O = L-homocysteine + adenosine</text>
        <dbReference type="Rhea" id="RHEA:21708"/>
        <dbReference type="ChEBI" id="CHEBI:15377"/>
        <dbReference type="ChEBI" id="CHEBI:16335"/>
        <dbReference type="ChEBI" id="CHEBI:57856"/>
        <dbReference type="ChEBI" id="CHEBI:58199"/>
        <dbReference type="EC" id="3.13.2.1"/>
    </reaction>
</comment>
<feature type="binding site" evidence="4">
    <location>
        <begin position="350"/>
        <end position="352"/>
    </location>
    <ligand>
        <name>NAD(+)</name>
        <dbReference type="ChEBI" id="CHEBI:57540"/>
    </ligand>
</feature>
<feature type="domain" description="S-adenosyl-L-homocysteine hydrolase NAD binding" evidence="7">
    <location>
        <begin position="242"/>
        <end position="404"/>
    </location>
</feature>
<dbReference type="Gene3D" id="3.40.50.720">
    <property type="entry name" value="NAD(P)-binding Rossmann-like Domain"/>
    <property type="match status" value="1"/>
</dbReference>
<feature type="binding site" evidence="4">
    <location>
        <position position="59"/>
    </location>
    <ligand>
        <name>substrate</name>
    </ligand>
</feature>